<name>R4KHI5_9FIRM</name>
<dbReference type="AlphaFoldDB" id="R4KHI5"/>
<dbReference type="Proteomes" id="UP000013520">
    <property type="component" value="Chromosome"/>
</dbReference>
<protein>
    <submittedName>
        <fullName evidence="1">Uncharacterized protein</fullName>
    </submittedName>
</protein>
<dbReference type="EMBL" id="CP003273">
    <property type="protein sequence ID" value="AGK99994.1"/>
    <property type="molecule type" value="Genomic_DNA"/>
</dbReference>
<gene>
    <name evidence="1" type="ORF">Desgi_0417</name>
</gene>
<organism evidence="1 2">
    <name type="scientific">Desulfoscipio gibsoniae DSM 7213</name>
    <dbReference type="NCBI Taxonomy" id="767817"/>
    <lineage>
        <taxon>Bacteria</taxon>
        <taxon>Bacillati</taxon>
        <taxon>Bacillota</taxon>
        <taxon>Clostridia</taxon>
        <taxon>Eubacteriales</taxon>
        <taxon>Desulfallaceae</taxon>
        <taxon>Desulfoscipio</taxon>
    </lineage>
</organism>
<sequence length="54" mass="6044">MLEQIARGLAVLPKFPKGVSPCAKLRAYHIVGGWLRQYFSIIKLAQYSGAMMFS</sequence>
<evidence type="ECO:0000313" key="1">
    <source>
        <dbReference type="EMBL" id="AGK99994.1"/>
    </source>
</evidence>
<accession>R4KHI5</accession>
<evidence type="ECO:0000313" key="2">
    <source>
        <dbReference type="Proteomes" id="UP000013520"/>
    </source>
</evidence>
<reference evidence="1 2" key="1">
    <citation type="submission" date="2012-01" db="EMBL/GenBank/DDBJ databases">
        <title>Complete sequence of Desulfotomaculum gibsoniae DSM 7213.</title>
        <authorList>
            <consortium name="US DOE Joint Genome Institute"/>
            <person name="Lucas S."/>
            <person name="Han J."/>
            <person name="Lapidus A."/>
            <person name="Cheng J.-F."/>
            <person name="Goodwin L."/>
            <person name="Pitluck S."/>
            <person name="Peters L."/>
            <person name="Ovchinnikova G."/>
            <person name="Teshima H."/>
            <person name="Detter J.C."/>
            <person name="Han C."/>
            <person name="Tapia R."/>
            <person name="Land M."/>
            <person name="Hauser L."/>
            <person name="Kyrpides N."/>
            <person name="Ivanova N."/>
            <person name="Pagani I."/>
            <person name="Parshina S."/>
            <person name="Plugge C."/>
            <person name="Muyzer G."/>
            <person name="Kuever J."/>
            <person name="Ivanova A."/>
            <person name="Nazina T."/>
            <person name="Klenk H.-P."/>
            <person name="Brambilla E."/>
            <person name="Spring S."/>
            <person name="Stams A.F."/>
            <person name="Woyke T."/>
        </authorList>
    </citation>
    <scope>NUCLEOTIDE SEQUENCE [LARGE SCALE GENOMIC DNA]</scope>
    <source>
        <strain evidence="1 2">DSM 7213</strain>
    </source>
</reference>
<keyword evidence="2" id="KW-1185">Reference proteome</keyword>
<dbReference type="KEGG" id="dgi:Desgi_0417"/>
<proteinExistence type="predicted"/>
<dbReference type="HOGENOM" id="CLU_3042691_0_0_9"/>